<evidence type="ECO:0000256" key="1">
    <source>
        <dbReference type="SAM" id="MobiDB-lite"/>
    </source>
</evidence>
<feature type="compositionally biased region" description="Low complexity" evidence="1">
    <location>
        <begin position="110"/>
        <end position="124"/>
    </location>
</feature>
<dbReference type="EMBL" id="JAHDYR010000038">
    <property type="protein sequence ID" value="KAG9392193.1"/>
    <property type="molecule type" value="Genomic_DNA"/>
</dbReference>
<comment type="caution">
    <text evidence="2">The sequence shown here is derived from an EMBL/GenBank/DDBJ whole genome shotgun (WGS) entry which is preliminary data.</text>
</comment>
<organism evidence="2 3">
    <name type="scientific">Carpediemonas membranifera</name>
    <dbReference type="NCBI Taxonomy" id="201153"/>
    <lineage>
        <taxon>Eukaryota</taxon>
        <taxon>Metamonada</taxon>
        <taxon>Carpediemonas-like organisms</taxon>
        <taxon>Carpediemonas</taxon>
    </lineage>
</organism>
<proteinExistence type="predicted"/>
<protein>
    <submittedName>
        <fullName evidence="2">Uncharacterized protein</fullName>
    </submittedName>
</protein>
<feature type="region of interest" description="Disordered" evidence="1">
    <location>
        <begin position="371"/>
        <end position="394"/>
    </location>
</feature>
<feature type="compositionally biased region" description="Low complexity" evidence="1">
    <location>
        <begin position="132"/>
        <end position="149"/>
    </location>
</feature>
<evidence type="ECO:0000313" key="2">
    <source>
        <dbReference type="EMBL" id="KAG9392193.1"/>
    </source>
</evidence>
<accession>A0A8J6AZH6</accession>
<keyword evidence="3" id="KW-1185">Reference proteome</keyword>
<name>A0A8J6AZH6_9EUKA</name>
<dbReference type="Proteomes" id="UP000717585">
    <property type="component" value="Unassembled WGS sequence"/>
</dbReference>
<feature type="compositionally biased region" description="Low complexity" evidence="1">
    <location>
        <begin position="180"/>
        <end position="196"/>
    </location>
</feature>
<evidence type="ECO:0000313" key="3">
    <source>
        <dbReference type="Proteomes" id="UP000717585"/>
    </source>
</evidence>
<feature type="region of interest" description="Disordered" evidence="1">
    <location>
        <begin position="35"/>
        <end position="207"/>
    </location>
</feature>
<sequence length="648" mass="69168">MPGPTFRGSTIIPLPFIIPEQNYWRNKDQPLYTPKKLVLGRDHEGPRSQHPASPFHQLPRLKESPYARISPSPPRFSPFAGQKETPSPSSSPTSPIFDEQEPTPQPSPSPIIQRQPSPSIAPWRTTPPPPSRSASPSPSVASSLDGSSSPPAPAGPAPQPTEPSRSAEPRVHAPLHPTRSWSASPKPASPSPINIPVNEANDRRSVELDDTRAKVPLSPTRYNLWGDPTLIEVENARAPALAAIPTSSTLTPAVIECVPSPQPAATATPGLDARSQYVDLVRKTPVTRALSRNRRGPDPVTLGLDGRVEVLAKPVAGDNWDNAAQSRVEQVGPLETRAGAENMLPSRVNVSCVEAARPGPAACLTGSVETLPRQNPRQSWPRAPLTPRVENDPPSLIISTPVRVEQFMEAESDEVELLEPADAIGAEYDAAEGNTDAESIPDVDMTVELEEDDTAPIDDDSQSMVDEEASAPSELVEQAVTTTPILADHAIPQRTPQLYTTPTQTHAVKTTSATQTHRPARADDILKYIPLSSSVVQGPLVSVELQRIPTTPELSTATGGTMTVAADDLGRALTPWSLSASTSVVQRAGSGSILIRPTTPGIAGSYTPQPRRTLSEIRLGLRSPGHARVRSGFVFPASGRSGPSGVFR</sequence>
<feature type="compositionally biased region" description="Low complexity" evidence="1">
    <location>
        <begin position="85"/>
        <end position="95"/>
    </location>
</feature>
<dbReference type="AlphaFoldDB" id="A0A8J6AZH6"/>
<feature type="compositionally biased region" description="Pro residues" evidence="1">
    <location>
        <begin position="150"/>
        <end position="161"/>
    </location>
</feature>
<gene>
    <name evidence="2" type="ORF">J8273_5175</name>
</gene>
<reference evidence="2" key="1">
    <citation type="submission" date="2021-05" db="EMBL/GenBank/DDBJ databases">
        <title>A free-living protist that lacks canonical eukaryotic 1 DNA replication and segregation systems.</title>
        <authorList>
            <person name="Salas-Leiva D.E."/>
            <person name="Tromer E.C."/>
            <person name="Curtis B.A."/>
            <person name="Jerlstrom-Hultqvist J."/>
            <person name="Kolisko M."/>
            <person name="Yi Z."/>
            <person name="Salas-Leiva J.S."/>
            <person name="Gallot-Lavallee L."/>
            <person name="Kops G.J.P.L."/>
            <person name="Archibald J.M."/>
            <person name="Simpson A.G.B."/>
            <person name="Roger A.J."/>
        </authorList>
    </citation>
    <scope>NUCLEOTIDE SEQUENCE</scope>
    <source>
        <strain evidence="2">BICM</strain>
    </source>
</reference>